<dbReference type="EMBL" id="BGPR01000076">
    <property type="protein sequence ID" value="GBL91012.1"/>
    <property type="molecule type" value="Genomic_DNA"/>
</dbReference>
<dbReference type="AlphaFoldDB" id="A0A4Y2BFH0"/>
<sequence>MPRSGFFILGIKSKSQGLKSGEYGGWYSISQPHRSKQSATACAACGRALSCKMMDGFCRKCHPGLPSECEAQLYALILSFWPAHESYGIEHCPVTWQEHRLLH</sequence>
<evidence type="ECO:0000313" key="1">
    <source>
        <dbReference type="EMBL" id="GBL91012.1"/>
    </source>
</evidence>
<dbReference type="Proteomes" id="UP000499080">
    <property type="component" value="Unassembled WGS sequence"/>
</dbReference>
<evidence type="ECO:0000313" key="2">
    <source>
        <dbReference type="Proteomes" id="UP000499080"/>
    </source>
</evidence>
<name>A0A4Y2BFH0_ARAVE</name>
<keyword evidence="2" id="KW-1185">Reference proteome</keyword>
<protein>
    <submittedName>
        <fullName evidence="1">Uncharacterized protein</fullName>
    </submittedName>
</protein>
<comment type="caution">
    <text evidence="1">The sequence shown here is derived from an EMBL/GenBank/DDBJ whole genome shotgun (WGS) entry which is preliminary data.</text>
</comment>
<reference evidence="1 2" key="1">
    <citation type="journal article" date="2019" name="Sci. Rep.">
        <title>Orb-weaving spider Araneus ventricosus genome elucidates the spidroin gene catalogue.</title>
        <authorList>
            <person name="Kono N."/>
            <person name="Nakamura H."/>
            <person name="Ohtoshi R."/>
            <person name="Moran D.A.P."/>
            <person name="Shinohara A."/>
            <person name="Yoshida Y."/>
            <person name="Fujiwara M."/>
            <person name="Mori M."/>
            <person name="Tomita M."/>
            <person name="Arakawa K."/>
        </authorList>
    </citation>
    <scope>NUCLEOTIDE SEQUENCE [LARGE SCALE GENOMIC DNA]</scope>
</reference>
<gene>
    <name evidence="1" type="ORF">AVEN_184403_1</name>
</gene>
<accession>A0A4Y2BFH0</accession>
<proteinExistence type="predicted"/>
<organism evidence="1 2">
    <name type="scientific">Araneus ventricosus</name>
    <name type="common">Orbweaver spider</name>
    <name type="synonym">Epeira ventricosa</name>
    <dbReference type="NCBI Taxonomy" id="182803"/>
    <lineage>
        <taxon>Eukaryota</taxon>
        <taxon>Metazoa</taxon>
        <taxon>Ecdysozoa</taxon>
        <taxon>Arthropoda</taxon>
        <taxon>Chelicerata</taxon>
        <taxon>Arachnida</taxon>
        <taxon>Araneae</taxon>
        <taxon>Araneomorphae</taxon>
        <taxon>Entelegynae</taxon>
        <taxon>Araneoidea</taxon>
        <taxon>Araneidae</taxon>
        <taxon>Araneus</taxon>
    </lineage>
</organism>